<evidence type="ECO:0000256" key="4">
    <source>
        <dbReference type="ARBA" id="ARBA00022679"/>
    </source>
</evidence>
<keyword evidence="10" id="KW-0535">Nitrogen fixation</keyword>
<dbReference type="InterPro" id="IPR000014">
    <property type="entry name" value="PAS"/>
</dbReference>
<accession>A0A2T5IZJ8</accession>
<dbReference type="Proteomes" id="UP000244223">
    <property type="component" value="Unassembled WGS sequence"/>
</dbReference>
<reference evidence="17 18" key="1">
    <citation type="submission" date="2018-04" db="EMBL/GenBank/DDBJ databases">
        <title>Genomic Encyclopedia of Archaeal and Bacterial Type Strains, Phase II (KMG-II): from individual species to whole genera.</title>
        <authorList>
            <person name="Goeker M."/>
        </authorList>
    </citation>
    <scope>NUCLEOTIDE SEQUENCE [LARGE SCALE GENOMIC DNA]</scope>
    <source>
        <strain evidence="17 18">DSM 5822</strain>
    </source>
</reference>
<evidence type="ECO:0000259" key="15">
    <source>
        <dbReference type="PROSITE" id="PS50109"/>
    </source>
</evidence>
<keyword evidence="8" id="KW-0067">ATP-binding</keyword>
<evidence type="ECO:0000256" key="8">
    <source>
        <dbReference type="ARBA" id="ARBA00022840"/>
    </source>
</evidence>
<dbReference type="Gene3D" id="3.30.565.10">
    <property type="entry name" value="Histidine kinase-like ATPase, C-terminal domain"/>
    <property type="match status" value="1"/>
</dbReference>
<dbReference type="AlphaFoldDB" id="A0A2T5IZJ8"/>
<keyword evidence="3" id="KW-0597">Phosphoprotein</keyword>
<evidence type="ECO:0000256" key="7">
    <source>
        <dbReference type="ARBA" id="ARBA00022801"/>
    </source>
</evidence>
<dbReference type="SUPFAM" id="SSF47384">
    <property type="entry name" value="Homodimeric domain of signal transducing histidine kinase"/>
    <property type="match status" value="1"/>
</dbReference>
<dbReference type="GO" id="GO:0005524">
    <property type="term" value="F:ATP binding"/>
    <property type="evidence" value="ECO:0007669"/>
    <property type="project" value="UniProtKB-KW"/>
</dbReference>
<evidence type="ECO:0000256" key="14">
    <source>
        <dbReference type="ARBA" id="ARBA00043094"/>
    </source>
</evidence>
<keyword evidence="6 17" id="KW-0418">Kinase</keyword>
<dbReference type="Pfam" id="PF00512">
    <property type="entry name" value="HisKA"/>
    <property type="match status" value="1"/>
</dbReference>
<dbReference type="PROSITE" id="PS50109">
    <property type="entry name" value="HIS_KIN"/>
    <property type="match status" value="1"/>
</dbReference>
<comment type="catalytic activity">
    <reaction evidence="1">
        <text>ATP + protein L-histidine = ADP + protein N-phospho-L-histidine.</text>
        <dbReference type="EC" id="2.7.13.3"/>
    </reaction>
</comment>
<keyword evidence="7" id="KW-0378">Hydrolase</keyword>
<name>A0A2T5IZJ8_9GAMM</name>
<dbReference type="PANTHER" id="PTHR43065:SF16">
    <property type="entry name" value="SENSORY HISTIDINE KINASE_PHOSPHATASE NTRB"/>
    <property type="match status" value="1"/>
</dbReference>
<dbReference type="EC" id="2.7.13.3" evidence="2"/>
<evidence type="ECO:0000259" key="16">
    <source>
        <dbReference type="PROSITE" id="PS50112"/>
    </source>
</evidence>
<dbReference type="InterPro" id="IPR036097">
    <property type="entry name" value="HisK_dim/P_sf"/>
</dbReference>
<evidence type="ECO:0000256" key="9">
    <source>
        <dbReference type="ARBA" id="ARBA00023012"/>
    </source>
</evidence>
<dbReference type="OrthoDB" id="84942at2"/>
<evidence type="ECO:0000256" key="1">
    <source>
        <dbReference type="ARBA" id="ARBA00000085"/>
    </source>
</evidence>
<keyword evidence="5" id="KW-0547">Nucleotide-binding</keyword>
<organism evidence="17 18">
    <name type="scientific">Agitococcus lubricus</name>
    <dbReference type="NCBI Taxonomy" id="1077255"/>
    <lineage>
        <taxon>Bacteria</taxon>
        <taxon>Pseudomonadati</taxon>
        <taxon>Pseudomonadota</taxon>
        <taxon>Gammaproteobacteria</taxon>
        <taxon>Moraxellales</taxon>
        <taxon>Moraxellaceae</taxon>
        <taxon>Agitococcus</taxon>
    </lineage>
</organism>
<proteinExistence type="predicted"/>
<evidence type="ECO:0000256" key="10">
    <source>
        <dbReference type="ARBA" id="ARBA00023231"/>
    </source>
</evidence>
<keyword evidence="4" id="KW-0808">Transferase</keyword>
<dbReference type="PANTHER" id="PTHR43065">
    <property type="entry name" value="SENSOR HISTIDINE KINASE"/>
    <property type="match status" value="1"/>
</dbReference>
<dbReference type="SMART" id="SM00387">
    <property type="entry name" value="HATPase_c"/>
    <property type="match status" value="1"/>
</dbReference>
<evidence type="ECO:0000256" key="6">
    <source>
        <dbReference type="ARBA" id="ARBA00022777"/>
    </source>
</evidence>
<evidence type="ECO:0000256" key="3">
    <source>
        <dbReference type="ARBA" id="ARBA00022553"/>
    </source>
</evidence>
<keyword evidence="9" id="KW-0902">Two-component regulatory system</keyword>
<feature type="domain" description="Histidine kinase" evidence="15">
    <location>
        <begin position="142"/>
        <end position="360"/>
    </location>
</feature>
<dbReference type="CDD" id="cd00130">
    <property type="entry name" value="PAS"/>
    <property type="match status" value="1"/>
</dbReference>
<evidence type="ECO:0000256" key="5">
    <source>
        <dbReference type="ARBA" id="ARBA00022741"/>
    </source>
</evidence>
<dbReference type="SMART" id="SM00091">
    <property type="entry name" value="PAS"/>
    <property type="match status" value="1"/>
</dbReference>
<dbReference type="EMBL" id="QAON01000006">
    <property type="protein sequence ID" value="PTQ89510.1"/>
    <property type="molecule type" value="Genomic_DNA"/>
</dbReference>
<dbReference type="RefSeq" id="WP_107865476.1">
    <property type="nucleotide sequence ID" value="NZ_QAON01000006.1"/>
</dbReference>
<evidence type="ECO:0000256" key="2">
    <source>
        <dbReference type="ARBA" id="ARBA00012438"/>
    </source>
</evidence>
<evidence type="ECO:0000256" key="13">
    <source>
        <dbReference type="ARBA" id="ARBA00042313"/>
    </source>
</evidence>
<dbReference type="Pfam" id="PF00989">
    <property type="entry name" value="PAS"/>
    <property type="match status" value="1"/>
</dbReference>
<dbReference type="SUPFAM" id="SSF55874">
    <property type="entry name" value="ATPase domain of HSP90 chaperone/DNA topoisomerase II/histidine kinase"/>
    <property type="match status" value="1"/>
</dbReference>
<gene>
    <name evidence="17" type="ORF">C8N29_10641</name>
</gene>
<dbReference type="NCBIfam" id="NF008293">
    <property type="entry name" value="PRK11073.1"/>
    <property type="match status" value="1"/>
</dbReference>
<dbReference type="InterPro" id="IPR003594">
    <property type="entry name" value="HATPase_dom"/>
</dbReference>
<dbReference type="Gene3D" id="1.10.287.130">
    <property type="match status" value="1"/>
</dbReference>
<dbReference type="GO" id="GO:0000155">
    <property type="term" value="F:phosphorelay sensor kinase activity"/>
    <property type="evidence" value="ECO:0007669"/>
    <property type="project" value="InterPro"/>
</dbReference>
<dbReference type="SMART" id="SM00388">
    <property type="entry name" value="HisKA"/>
    <property type="match status" value="1"/>
</dbReference>
<dbReference type="Pfam" id="PF02518">
    <property type="entry name" value="HATPase_c"/>
    <property type="match status" value="1"/>
</dbReference>
<dbReference type="GO" id="GO:0016787">
    <property type="term" value="F:hydrolase activity"/>
    <property type="evidence" value="ECO:0007669"/>
    <property type="project" value="UniProtKB-KW"/>
</dbReference>
<dbReference type="InterPro" id="IPR013767">
    <property type="entry name" value="PAS_fold"/>
</dbReference>
<evidence type="ECO:0000256" key="11">
    <source>
        <dbReference type="ARBA" id="ARBA00037696"/>
    </source>
</evidence>
<dbReference type="InterPro" id="IPR035965">
    <property type="entry name" value="PAS-like_dom_sf"/>
</dbReference>
<dbReference type="Gene3D" id="3.30.450.20">
    <property type="entry name" value="PAS domain"/>
    <property type="match status" value="1"/>
</dbReference>
<dbReference type="InterPro" id="IPR004358">
    <property type="entry name" value="Sig_transdc_His_kin-like_C"/>
</dbReference>
<dbReference type="SUPFAM" id="SSF55785">
    <property type="entry name" value="PYP-like sensor domain (PAS domain)"/>
    <property type="match status" value="1"/>
</dbReference>
<dbReference type="CDD" id="cd00082">
    <property type="entry name" value="HisKA"/>
    <property type="match status" value="1"/>
</dbReference>
<dbReference type="PROSITE" id="PS50112">
    <property type="entry name" value="PAS"/>
    <property type="match status" value="1"/>
</dbReference>
<dbReference type="GO" id="GO:0006355">
    <property type="term" value="P:regulation of DNA-templated transcription"/>
    <property type="evidence" value="ECO:0007669"/>
    <property type="project" value="InterPro"/>
</dbReference>
<evidence type="ECO:0000256" key="12">
    <source>
        <dbReference type="ARBA" id="ARBA00039567"/>
    </source>
</evidence>
<dbReference type="PRINTS" id="PR00344">
    <property type="entry name" value="BCTRLSENSOR"/>
</dbReference>
<sequence length="366" mass="41010">MLTPSSDFFKRLLDHLNTAVLLIDEQLKVSYLNPSAEMLLAVSRQRAVGYPLENIFIDYFGDDAMKKMAYTLKTAHPFTKREAHMRVGTTEVVVDYTVAALLTPHEPPCLLIEMQQIDRLLRISREESILSNHQVTKQLVRGVAHEIKNPLGGIRGAAQLLGRALPDNHLSEYTQIIIEEADRLRNLADRMLGPRKLPDLQPVNIHECLERVRSLILVEAEGEVTIVRDYDLSLPELTADPDQLIQALLNITGNALQALRENPKQIRPPTITLRTRAQRQFTIGAVRHRLVVRIDIVDNGPGIPANLVDTIFYPMVTGRASGSGLGLSIAQDIIHLYHGLIECDSRVGQTIFSIFLPLENGHDNSR</sequence>
<evidence type="ECO:0000313" key="18">
    <source>
        <dbReference type="Proteomes" id="UP000244223"/>
    </source>
</evidence>
<comment type="function">
    <text evidence="11">Member of the two-component regulatory system NtrB/NtrC, which controls expression of the nitrogen-regulated (ntr) genes in response to nitrogen limitation. Under conditions of nitrogen limitation, NtrB autophosphorylates and transfers the phosphoryl group to NtrC. In the presence of nitrogen, acts as a phosphatase that dephosphorylates and inactivates NtrC.</text>
</comment>
<dbReference type="InterPro" id="IPR036890">
    <property type="entry name" value="HATPase_C_sf"/>
</dbReference>
<dbReference type="InterPro" id="IPR005467">
    <property type="entry name" value="His_kinase_dom"/>
</dbReference>
<keyword evidence="18" id="KW-1185">Reference proteome</keyword>
<feature type="domain" description="PAS" evidence="16">
    <location>
        <begin position="5"/>
        <end position="75"/>
    </location>
</feature>
<evidence type="ECO:0000313" key="17">
    <source>
        <dbReference type="EMBL" id="PTQ89510.1"/>
    </source>
</evidence>
<comment type="caution">
    <text evidence="17">The sequence shown here is derived from an EMBL/GenBank/DDBJ whole genome shotgun (WGS) entry which is preliminary data.</text>
</comment>
<dbReference type="InterPro" id="IPR003661">
    <property type="entry name" value="HisK_dim/P_dom"/>
</dbReference>
<protein>
    <recommendedName>
        <fullName evidence="12">Sensory histidine kinase/phosphatase NtrB</fullName>
        <ecNumber evidence="2">2.7.13.3</ecNumber>
    </recommendedName>
    <alternativeName>
        <fullName evidence="13">Nitrogen regulation protein NR(II)</fullName>
    </alternativeName>
    <alternativeName>
        <fullName evidence="14">Nitrogen regulator II</fullName>
    </alternativeName>
</protein>